<evidence type="ECO:0000313" key="2">
    <source>
        <dbReference type="Proteomes" id="UP001055879"/>
    </source>
</evidence>
<gene>
    <name evidence="1" type="ORF">L6452_02886</name>
</gene>
<name>A0ACB9FKB1_ARCLA</name>
<comment type="caution">
    <text evidence="1">The sequence shown here is derived from an EMBL/GenBank/DDBJ whole genome shotgun (WGS) entry which is preliminary data.</text>
</comment>
<dbReference type="EMBL" id="CM042047">
    <property type="protein sequence ID" value="KAI3771719.1"/>
    <property type="molecule type" value="Genomic_DNA"/>
</dbReference>
<dbReference type="Proteomes" id="UP001055879">
    <property type="component" value="Linkage Group LG01"/>
</dbReference>
<protein>
    <submittedName>
        <fullName evidence="1">Uncharacterized protein</fullName>
    </submittedName>
</protein>
<sequence length="150" mass="17088">MCFSISSSSKIALEAYEKWRLSNGDLAKTEDCYTKGLNSVSQSEQFGSYLRALMLCYSNRATTRISLGRMREALGDCLMAATIDPNFLKAQVRTTHLALRRRSDCQRFEKYYQEQKQAEALSASGLRAIRYAREMQGIRQVVALHNDNGW</sequence>
<reference evidence="1 2" key="2">
    <citation type="journal article" date="2022" name="Mol. Ecol. Resour.">
        <title>The genomes of chicory, endive, great burdock and yacon provide insights into Asteraceae paleo-polyploidization history and plant inulin production.</title>
        <authorList>
            <person name="Fan W."/>
            <person name="Wang S."/>
            <person name="Wang H."/>
            <person name="Wang A."/>
            <person name="Jiang F."/>
            <person name="Liu H."/>
            <person name="Zhao H."/>
            <person name="Xu D."/>
            <person name="Zhang Y."/>
        </authorList>
    </citation>
    <scope>NUCLEOTIDE SEQUENCE [LARGE SCALE GENOMIC DNA]</scope>
    <source>
        <strain evidence="2">cv. Niubang</strain>
    </source>
</reference>
<keyword evidence="2" id="KW-1185">Reference proteome</keyword>
<evidence type="ECO:0000313" key="1">
    <source>
        <dbReference type="EMBL" id="KAI3771719.1"/>
    </source>
</evidence>
<accession>A0ACB9FKB1</accession>
<proteinExistence type="predicted"/>
<reference evidence="2" key="1">
    <citation type="journal article" date="2022" name="Mol. Ecol. Resour.">
        <title>The genomes of chicory, endive, great burdock and yacon provide insights into Asteraceae palaeo-polyploidization history and plant inulin production.</title>
        <authorList>
            <person name="Fan W."/>
            <person name="Wang S."/>
            <person name="Wang H."/>
            <person name="Wang A."/>
            <person name="Jiang F."/>
            <person name="Liu H."/>
            <person name="Zhao H."/>
            <person name="Xu D."/>
            <person name="Zhang Y."/>
        </authorList>
    </citation>
    <scope>NUCLEOTIDE SEQUENCE [LARGE SCALE GENOMIC DNA]</scope>
    <source>
        <strain evidence="2">cv. Niubang</strain>
    </source>
</reference>
<organism evidence="1 2">
    <name type="scientific">Arctium lappa</name>
    <name type="common">Greater burdock</name>
    <name type="synonym">Lappa major</name>
    <dbReference type="NCBI Taxonomy" id="4217"/>
    <lineage>
        <taxon>Eukaryota</taxon>
        <taxon>Viridiplantae</taxon>
        <taxon>Streptophyta</taxon>
        <taxon>Embryophyta</taxon>
        <taxon>Tracheophyta</taxon>
        <taxon>Spermatophyta</taxon>
        <taxon>Magnoliopsida</taxon>
        <taxon>eudicotyledons</taxon>
        <taxon>Gunneridae</taxon>
        <taxon>Pentapetalae</taxon>
        <taxon>asterids</taxon>
        <taxon>campanulids</taxon>
        <taxon>Asterales</taxon>
        <taxon>Asteraceae</taxon>
        <taxon>Carduoideae</taxon>
        <taxon>Cardueae</taxon>
        <taxon>Arctiinae</taxon>
        <taxon>Arctium</taxon>
    </lineage>
</organism>